<keyword evidence="6" id="KW-1133">Transmembrane helix</keyword>
<evidence type="ECO:0000256" key="6">
    <source>
        <dbReference type="ARBA" id="ARBA00022989"/>
    </source>
</evidence>
<dbReference type="GO" id="GO:0060170">
    <property type="term" value="C:ciliary membrane"/>
    <property type="evidence" value="ECO:0007669"/>
    <property type="project" value="UniProtKB-SubCell"/>
</dbReference>
<evidence type="ECO:0000256" key="3">
    <source>
        <dbReference type="ARBA" id="ARBA00015087"/>
    </source>
</evidence>
<keyword evidence="9" id="KW-0325">Glycoprotein</keyword>
<evidence type="ECO:0000313" key="12">
    <source>
        <dbReference type="EMBL" id="CAL5141596.1"/>
    </source>
</evidence>
<evidence type="ECO:0000256" key="11">
    <source>
        <dbReference type="ARBA" id="ARBA00024803"/>
    </source>
</evidence>
<keyword evidence="10" id="KW-0966">Cell projection</keyword>
<evidence type="ECO:0000313" key="13">
    <source>
        <dbReference type="Proteomes" id="UP001497525"/>
    </source>
</evidence>
<evidence type="ECO:0000256" key="9">
    <source>
        <dbReference type="ARBA" id="ARBA00023180"/>
    </source>
</evidence>
<dbReference type="GO" id="GO:0060271">
    <property type="term" value="P:cilium assembly"/>
    <property type="evidence" value="ECO:0007669"/>
    <property type="project" value="TreeGrafter"/>
</dbReference>
<dbReference type="Proteomes" id="UP001497525">
    <property type="component" value="Unassembled WGS sequence"/>
</dbReference>
<sequence>MGPVCHKPPIFAFPLTVGERSSEEPPWLILIARPSADIQHGIGEFDPVHHGNSHVHRLTAAASMGSLVMAIAWNQDFKSSAVILFSLPILVVLQTRDLWTITTSRWGQLDECRILIDQSAVLVYTSHAGQPAVFTWSGSQLHLYDENANPPITNRYLSGTLETVTENEVILRPIRLAGTIVQKKLDLLFNLYPGVNRTVLGIQTFLPLHCRMVAEDQRQLKIRGLIYEKSFGQSGYKSLTISGKLVVHQTQPFPTYFKERGGEINAAFPLDNMNFVVPTGKEIESILYSLSRTNYTAQLTETVKMATYGSRPNNDVLPIRIIVRLSRQELIFQTPAVYQFKWDYIRYLSIWIILIWPISKLWRYTFERHLLSDNQEFYTRPLCIDKNC</sequence>
<dbReference type="AlphaFoldDB" id="A0AAV2TX07"/>
<evidence type="ECO:0000256" key="10">
    <source>
        <dbReference type="ARBA" id="ARBA00023273"/>
    </source>
</evidence>
<name>A0AAV2TX07_CALDB</name>
<comment type="similarity">
    <text evidence="2">Belongs to the TMEM231 family.</text>
</comment>
<proteinExistence type="inferred from homology"/>
<evidence type="ECO:0000256" key="4">
    <source>
        <dbReference type="ARBA" id="ARBA00022475"/>
    </source>
</evidence>
<reference evidence="12" key="1">
    <citation type="submission" date="2024-06" db="EMBL/GenBank/DDBJ databases">
        <authorList>
            <person name="Liu X."/>
            <person name="Lenzi L."/>
            <person name="Haldenby T S."/>
            <person name="Uol C."/>
        </authorList>
    </citation>
    <scope>NUCLEOTIDE SEQUENCE</scope>
</reference>
<evidence type="ECO:0000256" key="8">
    <source>
        <dbReference type="ARBA" id="ARBA00023136"/>
    </source>
</evidence>
<dbReference type="Pfam" id="PF10149">
    <property type="entry name" value="TM231"/>
    <property type="match status" value="1"/>
</dbReference>
<evidence type="ECO:0000256" key="2">
    <source>
        <dbReference type="ARBA" id="ARBA00009082"/>
    </source>
</evidence>
<dbReference type="PANTHER" id="PTHR14605:SF1">
    <property type="entry name" value="TRANSMEMBRANE PROTEIN 231"/>
    <property type="match status" value="1"/>
</dbReference>
<dbReference type="GO" id="GO:0032880">
    <property type="term" value="P:regulation of protein localization"/>
    <property type="evidence" value="ECO:0007669"/>
    <property type="project" value="TreeGrafter"/>
</dbReference>
<gene>
    <name evidence="12" type="ORF">CDAUBV1_LOCUS16877</name>
</gene>
<keyword evidence="5" id="KW-0812">Transmembrane</keyword>
<comment type="caution">
    <text evidence="12">The sequence shown here is derived from an EMBL/GenBank/DDBJ whole genome shotgun (WGS) entry which is preliminary data.</text>
</comment>
<evidence type="ECO:0000256" key="7">
    <source>
        <dbReference type="ARBA" id="ARBA00023069"/>
    </source>
</evidence>
<dbReference type="InterPro" id="IPR019306">
    <property type="entry name" value="TMEM231"/>
</dbReference>
<organism evidence="12 13">
    <name type="scientific">Calicophoron daubneyi</name>
    <name type="common">Rumen fluke</name>
    <name type="synonym">Paramphistomum daubneyi</name>
    <dbReference type="NCBI Taxonomy" id="300641"/>
    <lineage>
        <taxon>Eukaryota</taxon>
        <taxon>Metazoa</taxon>
        <taxon>Spiralia</taxon>
        <taxon>Lophotrochozoa</taxon>
        <taxon>Platyhelminthes</taxon>
        <taxon>Trematoda</taxon>
        <taxon>Digenea</taxon>
        <taxon>Plagiorchiida</taxon>
        <taxon>Pronocephalata</taxon>
        <taxon>Paramphistomoidea</taxon>
        <taxon>Paramphistomidae</taxon>
        <taxon>Calicophoron</taxon>
    </lineage>
</organism>
<evidence type="ECO:0000256" key="1">
    <source>
        <dbReference type="ARBA" id="ARBA00004272"/>
    </source>
</evidence>
<evidence type="ECO:0000256" key="5">
    <source>
        <dbReference type="ARBA" id="ARBA00022692"/>
    </source>
</evidence>
<comment type="subcellular location">
    <subcellularLocation>
        <location evidence="1">Cell projection</location>
        <location evidence="1">Cilium membrane</location>
        <topology evidence="1">Multi-pass membrane protein</topology>
    </subcellularLocation>
</comment>
<keyword evidence="8" id="KW-0472">Membrane</keyword>
<dbReference type="EMBL" id="CAXLJL010000911">
    <property type="protein sequence ID" value="CAL5141596.1"/>
    <property type="molecule type" value="Genomic_DNA"/>
</dbReference>
<dbReference type="GO" id="GO:0035869">
    <property type="term" value="C:ciliary transition zone"/>
    <property type="evidence" value="ECO:0007669"/>
    <property type="project" value="TreeGrafter"/>
</dbReference>
<dbReference type="PANTHER" id="PTHR14605">
    <property type="entry name" value="CHST5 PROTEIN"/>
    <property type="match status" value="1"/>
</dbReference>
<comment type="function">
    <text evidence="11">Transmembrane component of the tectonic-like complex, a complex localized at the transition zone of primary cilia and acting as a barrier that prevents diffusion of transmembrane proteins between the cilia and plasma membranes. Required for ciliogenesis and sonic hedgehog/SHH signaling.</text>
</comment>
<keyword evidence="7" id="KW-0969">Cilium</keyword>
<accession>A0AAV2TX07</accession>
<protein>
    <recommendedName>
        <fullName evidence="3">Transmembrane protein 231</fullName>
    </recommendedName>
</protein>
<keyword evidence="4" id="KW-1003">Cell membrane</keyword>